<keyword evidence="7" id="KW-1185">Reference proteome</keyword>
<reference evidence="6 7" key="1">
    <citation type="submission" date="2019-12" db="EMBL/GenBank/DDBJ databases">
        <title>Isolation and characterization of three novel carbon monoxide-oxidizing members of Halobacteria from salione crusts and soils.</title>
        <authorList>
            <person name="Myers M.R."/>
            <person name="King G.M."/>
        </authorList>
    </citation>
    <scope>NUCLEOTIDE SEQUENCE [LARGE SCALE GENOMIC DNA]</scope>
    <source>
        <strain evidence="6 7">WSA2</strain>
    </source>
</reference>
<name>A0A6B0SW97_9EURY</name>
<evidence type="ECO:0000256" key="2">
    <source>
        <dbReference type="ARBA" id="ARBA00023125"/>
    </source>
</evidence>
<organism evidence="6 7">
    <name type="scientific">Halobaculum saliterrae</name>
    <dbReference type="NCBI Taxonomy" id="2073113"/>
    <lineage>
        <taxon>Archaea</taxon>
        <taxon>Methanobacteriati</taxon>
        <taxon>Methanobacteriota</taxon>
        <taxon>Stenosarchaea group</taxon>
        <taxon>Halobacteria</taxon>
        <taxon>Halobacteriales</taxon>
        <taxon>Haloferacaceae</taxon>
        <taxon>Halobaculum</taxon>
    </lineage>
</organism>
<dbReference type="InterPro" id="IPR046938">
    <property type="entry name" value="DNA_clamp_sf"/>
</dbReference>
<dbReference type="PANTHER" id="PTHR11352">
    <property type="entry name" value="PROLIFERATING CELL NUCLEAR ANTIGEN"/>
    <property type="match status" value="1"/>
</dbReference>
<comment type="similarity">
    <text evidence="3">Belongs to the PCNA family.</text>
</comment>
<dbReference type="CDD" id="cd00577">
    <property type="entry name" value="PCNA"/>
    <property type="match status" value="1"/>
</dbReference>
<keyword evidence="1 3" id="KW-0235">DNA replication</keyword>
<dbReference type="PANTHER" id="PTHR11352:SF0">
    <property type="entry name" value="PROLIFERATING CELL NUCLEAR ANTIGEN"/>
    <property type="match status" value="1"/>
</dbReference>
<dbReference type="GO" id="GO:0006275">
    <property type="term" value="P:regulation of DNA replication"/>
    <property type="evidence" value="ECO:0007669"/>
    <property type="project" value="UniProtKB-UniRule"/>
</dbReference>
<evidence type="ECO:0000256" key="4">
    <source>
        <dbReference type="SAM" id="MobiDB-lite"/>
    </source>
</evidence>
<evidence type="ECO:0000256" key="1">
    <source>
        <dbReference type="ARBA" id="ARBA00022705"/>
    </source>
</evidence>
<protein>
    <recommendedName>
        <fullName evidence="3">DNA polymerase sliding clamp</fullName>
    </recommendedName>
    <alternativeName>
        <fullName evidence="3">Proliferating cell nuclear antigen homolog</fullName>
        <shortName evidence="3">PCNA</shortName>
    </alternativeName>
</protein>
<comment type="caution">
    <text evidence="6">The sequence shown here is derived from an EMBL/GenBank/DDBJ whole genome shotgun (WGS) entry which is preliminary data.</text>
</comment>
<dbReference type="Gene3D" id="3.70.10.10">
    <property type="match status" value="1"/>
</dbReference>
<evidence type="ECO:0000313" key="6">
    <source>
        <dbReference type="EMBL" id="MXR40220.1"/>
    </source>
</evidence>
<proteinExistence type="inferred from homology"/>
<evidence type="ECO:0000256" key="3">
    <source>
        <dbReference type="HAMAP-Rule" id="MF_00317"/>
    </source>
</evidence>
<dbReference type="GO" id="GO:0030337">
    <property type="term" value="F:DNA polymerase processivity factor activity"/>
    <property type="evidence" value="ECO:0007669"/>
    <property type="project" value="UniProtKB-UniRule"/>
</dbReference>
<dbReference type="InterPro" id="IPR000730">
    <property type="entry name" value="Pr_cel_nuc_antig"/>
</dbReference>
<evidence type="ECO:0000313" key="7">
    <source>
        <dbReference type="Proteomes" id="UP000437065"/>
    </source>
</evidence>
<dbReference type="Proteomes" id="UP000437065">
    <property type="component" value="Unassembled WGS sequence"/>
</dbReference>
<dbReference type="HAMAP" id="MF_00317">
    <property type="entry name" value="DNApol_clamp_arch"/>
    <property type="match status" value="1"/>
</dbReference>
<feature type="domain" description="Proliferating cell nuclear antigen PCNA N-terminal" evidence="5">
    <location>
        <begin position="31"/>
        <end position="121"/>
    </location>
</feature>
<feature type="compositionally biased region" description="Polar residues" evidence="4">
    <location>
        <begin position="8"/>
        <end position="20"/>
    </location>
</feature>
<accession>A0A6B0SW97</accession>
<dbReference type="Pfam" id="PF00705">
    <property type="entry name" value="PCNA_N"/>
    <property type="match status" value="1"/>
</dbReference>
<keyword evidence="2 3" id="KW-0238">DNA-binding</keyword>
<gene>
    <name evidence="3" type="primary">pcn</name>
    <name evidence="6" type="ORF">GRX01_02450</name>
</gene>
<dbReference type="SUPFAM" id="SSF55979">
    <property type="entry name" value="DNA clamp"/>
    <property type="match status" value="2"/>
</dbReference>
<dbReference type="AlphaFoldDB" id="A0A6B0SW97"/>
<feature type="region of interest" description="Disordered" evidence="4">
    <location>
        <begin position="1"/>
        <end position="24"/>
    </location>
</feature>
<dbReference type="GO" id="GO:0006272">
    <property type="term" value="P:leading strand elongation"/>
    <property type="evidence" value="ECO:0007669"/>
    <property type="project" value="TreeGrafter"/>
</dbReference>
<dbReference type="EMBL" id="WUUS01000001">
    <property type="protein sequence ID" value="MXR40220.1"/>
    <property type="molecule type" value="Genomic_DNA"/>
</dbReference>
<sequence>MADDDPTTEFSPSADPSGSSVGAPVRVRVRADTLRPLLSAVGSLVDECRVTFGPDGIRAAAMDPATVAAVEVELSASATTAYEADGTTVGVDVTRLREVLGMADDDDPVTLAFDPDGRRLHVVAGELEYAMGLFDPESVRGPPDIDELGFEHTAALTLPGETVGRFVAAAGMVADHLTLGVDPGEGAFVASADGDTDDVRFVVPAEEAAAFEGGEAESLFSLSYLECIERAVPSGADVRVTLGREAPLGVEYEVADGGGRVEAFVAPRLQAV</sequence>
<evidence type="ECO:0000259" key="5">
    <source>
        <dbReference type="Pfam" id="PF00705"/>
    </source>
</evidence>
<comment type="subunit">
    <text evidence="3">Homotrimer. The subunits circularize to form a toroid; DNA passes through its center. Replication factor C (RFC) is required to load the toroid on the DNA.</text>
</comment>
<comment type="function">
    <text evidence="3">Sliding clamp subunit that acts as a moving platform for DNA processing. Responsible for tethering the catalytic subunit of DNA polymerase and other proteins to DNA during high-speed replication.</text>
</comment>
<dbReference type="InterPro" id="IPR022648">
    <property type="entry name" value="Pr_cel_nuc_antig_N"/>
</dbReference>
<dbReference type="GO" id="GO:0003677">
    <property type="term" value="F:DNA binding"/>
    <property type="evidence" value="ECO:0007669"/>
    <property type="project" value="UniProtKB-UniRule"/>
</dbReference>
<dbReference type="OrthoDB" id="14749at2157"/>
<dbReference type="RefSeq" id="WP_159663022.1">
    <property type="nucleotide sequence ID" value="NZ_WUUS01000001.1"/>
</dbReference>